<dbReference type="Proteomes" id="UP001485043">
    <property type="component" value="Unassembled WGS sequence"/>
</dbReference>
<protein>
    <submittedName>
        <fullName evidence="2">Uncharacterized protein</fullName>
    </submittedName>
</protein>
<dbReference type="SUPFAM" id="SSF56300">
    <property type="entry name" value="Metallo-dependent phosphatases"/>
    <property type="match status" value="1"/>
</dbReference>
<dbReference type="EMBL" id="JALJOV010000054">
    <property type="protein sequence ID" value="KAK9867943.1"/>
    <property type="molecule type" value="Genomic_DNA"/>
</dbReference>
<keyword evidence="3" id="KW-1185">Reference proteome</keyword>
<sequence>MGYIRLKTPDLSPVCLLAYALALSWDPSGNGTSGETDYHIGSGSTLKGDAQYEWLEEGQTSNFNRTLTPWLMVIFHPPWYNSYTAGYYGTFMPMRGQTRSTTRPSTRAVHTT</sequence>
<evidence type="ECO:0000313" key="2">
    <source>
        <dbReference type="EMBL" id="KAK9867943.1"/>
    </source>
</evidence>
<evidence type="ECO:0000313" key="3">
    <source>
        <dbReference type="Proteomes" id="UP001485043"/>
    </source>
</evidence>
<comment type="caution">
    <text evidence="2">The sequence shown here is derived from an EMBL/GenBank/DDBJ whole genome shotgun (WGS) entry which is preliminary data.</text>
</comment>
<reference evidence="2 3" key="1">
    <citation type="journal article" date="2024" name="Nat. Commun.">
        <title>Phylogenomics reveals the evolutionary origins of lichenization in chlorophyte algae.</title>
        <authorList>
            <person name="Puginier C."/>
            <person name="Libourel C."/>
            <person name="Otte J."/>
            <person name="Skaloud P."/>
            <person name="Haon M."/>
            <person name="Grisel S."/>
            <person name="Petersen M."/>
            <person name="Berrin J.G."/>
            <person name="Delaux P.M."/>
            <person name="Dal Grande F."/>
            <person name="Keller J."/>
        </authorList>
    </citation>
    <scope>NUCLEOTIDE SEQUENCE [LARGE SCALE GENOMIC DNA]</scope>
    <source>
        <strain evidence="2 3">SAG 2523</strain>
    </source>
</reference>
<gene>
    <name evidence="2" type="ORF">WJX84_010131</name>
</gene>
<name>A0AAW1TGG2_9CHLO</name>
<dbReference type="AlphaFoldDB" id="A0AAW1TGG2"/>
<proteinExistence type="predicted"/>
<dbReference type="Gene3D" id="3.60.21.10">
    <property type="match status" value="1"/>
</dbReference>
<feature type="signal peptide" evidence="1">
    <location>
        <begin position="1"/>
        <end position="22"/>
    </location>
</feature>
<evidence type="ECO:0000256" key="1">
    <source>
        <dbReference type="SAM" id="SignalP"/>
    </source>
</evidence>
<dbReference type="InterPro" id="IPR029052">
    <property type="entry name" value="Metallo-depent_PP-like"/>
</dbReference>
<organism evidence="2 3">
    <name type="scientific">Apatococcus fuscideae</name>
    <dbReference type="NCBI Taxonomy" id="2026836"/>
    <lineage>
        <taxon>Eukaryota</taxon>
        <taxon>Viridiplantae</taxon>
        <taxon>Chlorophyta</taxon>
        <taxon>core chlorophytes</taxon>
        <taxon>Trebouxiophyceae</taxon>
        <taxon>Chlorellales</taxon>
        <taxon>Chlorellaceae</taxon>
        <taxon>Apatococcus</taxon>
    </lineage>
</organism>
<feature type="chain" id="PRO_5043844847" evidence="1">
    <location>
        <begin position="23"/>
        <end position="112"/>
    </location>
</feature>
<accession>A0AAW1TGG2</accession>
<keyword evidence="1" id="KW-0732">Signal</keyword>